<dbReference type="EMBL" id="LDZF01000012">
    <property type="protein sequence ID" value="KMK13224.1"/>
    <property type="molecule type" value="Genomic_DNA"/>
</dbReference>
<dbReference type="OrthoDB" id="8905727at2"/>
<protein>
    <submittedName>
        <fullName evidence="1">Uncharacterized protein</fullName>
    </submittedName>
</protein>
<organism evidence="1 2">
    <name type="scientific">Pluralibacter gergoviae</name>
    <name type="common">Enterobacter gergoviae</name>
    <dbReference type="NCBI Taxonomy" id="61647"/>
    <lineage>
        <taxon>Bacteria</taxon>
        <taxon>Pseudomonadati</taxon>
        <taxon>Pseudomonadota</taxon>
        <taxon>Gammaproteobacteria</taxon>
        <taxon>Enterobacterales</taxon>
        <taxon>Enterobacteriaceae</taxon>
        <taxon>Pluralibacter</taxon>
    </lineage>
</organism>
<keyword evidence="2" id="KW-1185">Reference proteome</keyword>
<sequence>MKVSVDKFRFHNISRFPACIFRDDILYPGYADIWEKEMASILAFKRPFTVIFSSNFIEATKDRAQRGVWLKRNQEALREYCRGIITIIENEEVRNDIIRQGAASTKIFNINHEIVASLEQAITLTQQLVGAIDKS</sequence>
<dbReference type="RefSeq" id="WP_048275677.1">
    <property type="nucleotide sequence ID" value="NZ_JALLDC010000005.1"/>
</dbReference>
<accession>A0A0J5L4I2</accession>
<dbReference type="PATRIC" id="fig|61647.15.peg.758"/>
<evidence type="ECO:0000313" key="2">
    <source>
        <dbReference type="Proteomes" id="UP000036196"/>
    </source>
</evidence>
<evidence type="ECO:0000313" key="1">
    <source>
        <dbReference type="EMBL" id="KMK13224.1"/>
    </source>
</evidence>
<comment type="caution">
    <text evidence="1">The sequence shown here is derived from an EMBL/GenBank/DDBJ whole genome shotgun (WGS) entry which is preliminary data.</text>
</comment>
<reference evidence="1 2" key="1">
    <citation type="submission" date="2015-05" db="EMBL/GenBank/DDBJ databases">
        <title>Genome sequences of Pluralibacter gergoviae.</title>
        <authorList>
            <person name="Greninger A.L."/>
            <person name="Miller S."/>
        </authorList>
    </citation>
    <scope>NUCLEOTIDE SEQUENCE [LARGE SCALE GENOMIC DNA]</scope>
    <source>
        <strain evidence="1 2">JS81F13</strain>
    </source>
</reference>
<name>A0A0J5L4I2_PLUGE</name>
<dbReference type="AlphaFoldDB" id="A0A0J5L4I2"/>
<gene>
    <name evidence="1" type="ORF">ABW06_13040</name>
</gene>
<proteinExistence type="predicted"/>
<dbReference type="Proteomes" id="UP000036196">
    <property type="component" value="Unassembled WGS sequence"/>
</dbReference>